<dbReference type="Proteomes" id="UP000746160">
    <property type="component" value="Unassembled WGS sequence"/>
</dbReference>
<evidence type="ECO:0000313" key="2">
    <source>
        <dbReference type="EMBL" id="MBW0602309.1"/>
    </source>
</evidence>
<comment type="caution">
    <text evidence="2">The sequence shown here is derived from an EMBL/GenBank/DDBJ whole genome shotgun (WGS) entry which is preliminary data.</text>
</comment>
<keyword evidence="1" id="KW-1133">Transmembrane helix</keyword>
<dbReference type="EMBL" id="JABZFG010000001">
    <property type="protein sequence ID" value="MBW0602309.1"/>
    <property type="molecule type" value="Genomic_DNA"/>
</dbReference>
<sequence>MDKLKKIQKTKNYVILTIFFVELIVLFVYFFTKKIVKISQSYYSFSIVASILILTIIEFILIFAYFNNKLIKNAEEIDASKLSVSSEFSYSKENIDISNMIKHKKIYIKLQNWTNFCGTSVLIFIFAGFDQIILALDNITEISIILLATHELTSLILTCFGIFFGMKFWLSYRKLKKLLS</sequence>
<proteinExistence type="predicted"/>
<feature type="transmembrane region" description="Helical" evidence="1">
    <location>
        <begin position="12"/>
        <end position="31"/>
    </location>
</feature>
<name>A0A9Q3QDD0_9BACT</name>
<feature type="transmembrane region" description="Helical" evidence="1">
    <location>
        <begin position="43"/>
        <end position="66"/>
    </location>
</feature>
<keyword evidence="1" id="KW-0472">Membrane</keyword>
<feature type="transmembrane region" description="Helical" evidence="1">
    <location>
        <begin position="113"/>
        <end position="136"/>
    </location>
</feature>
<dbReference type="RefSeq" id="WP_218674614.1">
    <property type="nucleotide sequence ID" value="NZ_CP054878.1"/>
</dbReference>
<accession>A0A9Q3QDD0</accession>
<keyword evidence="1" id="KW-0812">Transmembrane</keyword>
<gene>
    <name evidence="2" type="ORF">MADP07_00016</name>
</gene>
<evidence type="ECO:0000256" key="1">
    <source>
        <dbReference type="SAM" id="Phobius"/>
    </source>
</evidence>
<reference evidence="2" key="1">
    <citation type="journal article" date="2021" name="Genes Genomics">
        <title>Comparative genomic analysis of Mycoplasma anatis strains.</title>
        <authorList>
            <person name="Zhou Q."/>
            <person name="Mai K."/>
            <person name="Yang D."/>
            <person name="Liu J."/>
            <person name="Yan Z."/>
            <person name="Luo C."/>
            <person name="Tan Y."/>
            <person name="Cao S."/>
            <person name="Zhou Q."/>
            <person name="Chen L."/>
            <person name="Chen F."/>
        </authorList>
    </citation>
    <scope>NUCLEOTIDE SEQUENCE</scope>
    <source>
        <strain evidence="2">DP07</strain>
    </source>
</reference>
<dbReference type="AlphaFoldDB" id="A0A9Q3QDD0"/>
<protein>
    <submittedName>
        <fullName evidence="2">Uncharacterized protein</fullName>
    </submittedName>
</protein>
<evidence type="ECO:0000313" key="3">
    <source>
        <dbReference type="Proteomes" id="UP000746160"/>
    </source>
</evidence>
<feature type="transmembrane region" description="Helical" evidence="1">
    <location>
        <begin position="142"/>
        <end position="170"/>
    </location>
</feature>
<organism evidence="2 3">
    <name type="scientific">Mycoplasmopsis anatis</name>
    <dbReference type="NCBI Taxonomy" id="171279"/>
    <lineage>
        <taxon>Bacteria</taxon>
        <taxon>Bacillati</taxon>
        <taxon>Mycoplasmatota</taxon>
        <taxon>Mycoplasmoidales</taxon>
        <taxon>Metamycoplasmataceae</taxon>
        <taxon>Mycoplasmopsis</taxon>
    </lineage>
</organism>